<dbReference type="InterPro" id="IPR040079">
    <property type="entry name" value="Glutathione_S-Trfase"/>
</dbReference>
<dbReference type="Gene3D" id="1.20.1050.10">
    <property type="match status" value="1"/>
</dbReference>
<dbReference type="InterPro" id="IPR036282">
    <property type="entry name" value="Glutathione-S-Trfase_C_sf"/>
</dbReference>
<dbReference type="AlphaFoldDB" id="A0A553PNX6"/>
<dbReference type="GO" id="GO:0005737">
    <property type="term" value="C:cytoplasm"/>
    <property type="evidence" value="ECO:0007669"/>
    <property type="project" value="TreeGrafter"/>
</dbReference>
<organism evidence="4 5">
    <name type="scientific">Tigriopus californicus</name>
    <name type="common">Marine copepod</name>
    <dbReference type="NCBI Taxonomy" id="6832"/>
    <lineage>
        <taxon>Eukaryota</taxon>
        <taxon>Metazoa</taxon>
        <taxon>Ecdysozoa</taxon>
        <taxon>Arthropoda</taxon>
        <taxon>Crustacea</taxon>
        <taxon>Multicrustacea</taxon>
        <taxon>Hexanauplia</taxon>
        <taxon>Copepoda</taxon>
        <taxon>Harpacticoida</taxon>
        <taxon>Harpacticidae</taxon>
        <taxon>Tigriopus</taxon>
    </lineage>
</organism>
<dbReference type="InterPro" id="IPR026928">
    <property type="entry name" value="FAX/IsoI-like"/>
</dbReference>
<evidence type="ECO:0000259" key="2">
    <source>
        <dbReference type="Pfam" id="PF17171"/>
    </source>
</evidence>
<dbReference type="PANTHER" id="PTHR12289">
    <property type="entry name" value="METAXIN RELATED"/>
    <property type="match status" value="1"/>
</dbReference>
<evidence type="ECO:0000313" key="5">
    <source>
        <dbReference type="Proteomes" id="UP000318571"/>
    </source>
</evidence>
<dbReference type="InterPro" id="IPR036249">
    <property type="entry name" value="Thioredoxin-like_sf"/>
</dbReference>
<accession>A0A553PNX6</accession>
<dbReference type="Pfam" id="PF17171">
    <property type="entry name" value="GST_C_6"/>
    <property type="match status" value="1"/>
</dbReference>
<evidence type="ECO:0008006" key="6">
    <source>
        <dbReference type="Google" id="ProtNLM"/>
    </source>
</evidence>
<dbReference type="Proteomes" id="UP000318571">
    <property type="component" value="Chromosome 6"/>
</dbReference>
<feature type="domain" description="Metaxin glutathione S-transferase" evidence="2">
    <location>
        <begin position="206"/>
        <end position="267"/>
    </location>
</feature>
<protein>
    <recommendedName>
        <fullName evidence="6">GST N-terminal domain-containing protein</fullName>
    </recommendedName>
</protein>
<dbReference type="SFLD" id="SFLDG01200">
    <property type="entry name" value="SUF1.1"/>
    <property type="match status" value="1"/>
</dbReference>
<dbReference type="PANTHER" id="PTHR12289:SF41">
    <property type="entry name" value="FAILED AXON CONNECTIONS-RELATED"/>
    <property type="match status" value="1"/>
</dbReference>
<dbReference type="InterPro" id="IPR033468">
    <property type="entry name" value="Metaxin_GST"/>
</dbReference>
<evidence type="ECO:0000256" key="1">
    <source>
        <dbReference type="ARBA" id="ARBA00006475"/>
    </source>
</evidence>
<keyword evidence="5" id="KW-1185">Reference proteome</keyword>
<feature type="domain" description="Thioredoxin-like fold" evidence="3">
    <location>
        <begin position="58"/>
        <end position="151"/>
    </location>
</feature>
<dbReference type="SUPFAM" id="SSF52833">
    <property type="entry name" value="Thioredoxin-like"/>
    <property type="match status" value="1"/>
</dbReference>
<dbReference type="Gene3D" id="3.40.30.10">
    <property type="entry name" value="Glutaredoxin"/>
    <property type="match status" value="1"/>
</dbReference>
<reference evidence="4 5" key="1">
    <citation type="journal article" date="2018" name="Nat. Ecol. Evol.">
        <title>Genomic signatures of mitonuclear coevolution across populations of Tigriopus californicus.</title>
        <authorList>
            <person name="Barreto F.S."/>
            <person name="Watson E.T."/>
            <person name="Lima T.G."/>
            <person name="Willett C.S."/>
            <person name="Edmands S."/>
            <person name="Li W."/>
            <person name="Burton R.S."/>
        </authorList>
    </citation>
    <scope>NUCLEOTIDE SEQUENCE [LARGE SCALE GENOMIC DNA]</scope>
    <source>
        <strain evidence="4 5">San Diego</strain>
    </source>
</reference>
<proteinExistence type="inferred from homology"/>
<evidence type="ECO:0000259" key="3">
    <source>
        <dbReference type="Pfam" id="PF17172"/>
    </source>
</evidence>
<dbReference type="SFLD" id="SFLDS00019">
    <property type="entry name" value="Glutathione_Transferase_(cytos"/>
    <property type="match status" value="1"/>
</dbReference>
<name>A0A553PNX6_TIGCA</name>
<comment type="similarity">
    <text evidence="1">Belongs to the FAX family.</text>
</comment>
<comment type="caution">
    <text evidence="4">The sequence shown here is derived from an EMBL/GenBank/DDBJ whole genome shotgun (WGS) entry which is preliminary data.</text>
</comment>
<evidence type="ECO:0000313" key="4">
    <source>
        <dbReference type="EMBL" id="TRY79376.1"/>
    </source>
</evidence>
<dbReference type="Pfam" id="PF17172">
    <property type="entry name" value="GST_N_4"/>
    <property type="match status" value="1"/>
</dbReference>
<dbReference type="EMBL" id="VCGU01000002">
    <property type="protein sequence ID" value="TRY79376.1"/>
    <property type="molecule type" value="Genomic_DNA"/>
</dbReference>
<dbReference type="OMA" id="RRFTQFM"/>
<dbReference type="InterPro" id="IPR050931">
    <property type="entry name" value="Mito_Protein_Transport_Metaxin"/>
</dbReference>
<dbReference type="SFLD" id="SFLDG01180">
    <property type="entry name" value="SUF1"/>
    <property type="match status" value="1"/>
</dbReference>
<sequence>MSMVVLTLIVLAAGAGGWLWWSRRSAAAKPALHVPNWVKDTVYLVQVLPSPQVRTISPFALKLETWLRMVGLKYENVYTLKTGSKGQTPFIELNGTEIPDSNLIMKHLTREFDLQPEGAYSPRDLAMAHSTRIMVENHLAFIGFYWRYGRPERYQFIMNNLVDVSELHPLLLRLAGVLFPRLIRFRMYMTGIARHSYEEIDQFSFDDLRALSVQLGENPFYLGAEPSSIDCTLFGHLAQFLYIPMDFPQKAFIHRECPNLVAYVERIKAKFWPDWEAMCSMECTRGKKGLPMF</sequence>
<gene>
    <name evidence="4" type="ORF">TCAL_09824</name>
</gene>
<dbReference type="SUPFAM" id="SSF47616">
    <property type="entry name" value="GST C-terminal domain-like"/>
    <property type="match status" value="1"/>
</dbReference>
<dbReference type="CDD" id="cd03193">
    <property type="entry name" value="GST_C_Metaxin"/>
    <property type="match status" value="1"/>
</dbReference>
<dbReference type="InterPro" id="IPR012336">
    <property type="entry name" value="Thioredoxin-like_fold"/>
</dbReference>
<dbReference type="OrthoDB" id="5809458at2759"/>